<evidence type="ECO:0000313" key="3">
    <source>
        <dbReference type="Proteomes" id="UP000516134"/>
    </source>
</evidence>
<name>A0ABX6T062_9SPHN</name>
<reference evidence="2 3" key="1">
    <citation type="submission" date="2020-08" db="EMBL/GenBank/DDBJ databases">
        <title>Genome sequence of Sphingomonas daechungensis KACC 18115T.</title>
        <authorList>
            <person name="Hyun D.-W."/>
            <person name="Bae J.-W."/>
        </authorList>
    </citation>
    <scope>NUCLEOTIDE SEQUENCE [LARGE SCALE GENOMIC DNA]</scope>
    <source>
        <strain evidence="2 3">KACC 18115</strain>
    </source>
</reference>
<feature type="transmembrane region" description="Helical" evidence="1">
    <location>
        <begin position="6"/>
        <end position="24"/>
    </location>
</feature>
<evidence type="ECO:0000313" key="2">
    <source>
        <dbReference type="EMBL" id="QNP43196.1"/>
    </source>
</evidence>
<evidence type="ECO:0000256" key="1">
    <source>
        <dbReference type="SAM" id="Phobius"/>
    </source>
</evidence>
<accession>A0ABX6T062</accession>
<dbReference type="RefSeq" id="WP_187714626.1">
    <property type="nucleotide sequence ID" value="NZ_CP060780.1"/>
</dbReference>
<proteinExistence type="predicted"/>
<evidence type="ECO:0008006" key="4">
    <source>
        <dbReference type="Google" id="ProtNLM"/>
    </source>
</evidence>
<keyword evidence="1" id="KW-0812">Transmembrane</keyword>
<gene>
    <name evidence="2" type="ORF">H9L15_14915</name>
</gene>
<protein>
    <recommendedName>
        <fullName evidence="4">UrcA family protein</fullName>
    </recommendedName>
</protein>
<keyword evidence="3" id="KW-1185">Reference proteome</keyword>
<dbReference type="Proteomes" id="UP000516134">
    <property type="component" value="Chromosome"/>
</dbReference>
<keyword evidence="1" id="KW-0472">Membrane</keyword>
<keyword evidence="1" id="KW-1133">Transmembrane helix</keyword>
<dbReference type="EMBL" id="CP060780">
    <property type="protein sequence ID" value="QNP43196.1"/>
    <property type="molecule type" value="Genomic_DNA"/>
</dbReference>
<organism evidence="2 3">
    <name type="scientific">Sphingomonas daechungensis</name>
    <dbReference type="NCBI Taxonomy" id="1176646"/>
    <lineage>
        <taxon>Bacteria</taxon>
        <taxon>Pseudomonadati</taxon>
        <taxon>Pseudomonadota</taxon>
        <taxon>Alphaproteobacteria</taxon>
        <taxon>Sphingomonadales</taxon>
        <taxon>Sphingomonadaceae</taxon>
        <taxon>Sphingomonas</taxon>
    </lineage>
</organism>
<sequence>MSYFSYGAIAAVGFVAVVGGFAVADRGMNYKPAKANIFLIDRECRYDRVWTDGKRETVTDSCSSTDEFKELAAQSPAQRKKAVDGTAVVKVSYTALRTAATRPPS</sequence>